<keyword evidence="1" id="KW-0175">Coiled coil</keyword>
<dbReference type="EMBL" id="BMNL01000001">
    <property type="protein sequence ID" value="GGP19259.1"/>
    <property type="molecule type" value="Genomic_DNA"/>
</dbReference>
<evidence type="ECO:0000313" key="2">
    <source>
        <dbReference type="EMBL" id="GGP19259.1"/>
    </source>
</evidence>
<dbReference type="OrthoDB" id="27891at2157"/>
<evidence type="ECO:0000256" key="1">
    <source>
        <dbReference type="SAM" id="Coils"/>
    </source>
</evidence>
<feature type="coiled-coil region" evidence="1">
    <location>
        <begin position="830"/>
        <end position="861"/>
    </location>
</feature>
<reference evidence="2" key="2">
    <citation type="submission" date="2020-09" db="EMBL/GenBank/DDBJ databases">
        <authorList>
            <person name="Sun Q."/>
            <person name="Ohkuma M."/>
        </authorList>
    </citation>
    <scope>NUCLEOTIDE SEQUENCE</scope>
    <source>
        <strain evidence="2">JCM 10088</strain>
    </source>
</reference>
<protein>
    <submittedName>
        <fullName evidence="2">Uncharacterized protein</fullName>
    </submittedName>
</protein>
<gene>
    <name evidence="2" type="ORF">GCM10007981_02220</name>
</gene>
<name>A0A830GR57_9CREN</name>
<keyword evidence="3" id="KW-1185">Reference proteome</keyword>
<sequence length="1135" mass="125604">MPFPLVSILNVYLINSTGKNCSIMSYSAFGFVDRPLNPSGLPSIKRRYSAVGMERELGEVEKVLSAFLQGQDNILAVIIGPYGWGKTELLDASQELIEGRGIKVVRLSLSIGLDFNIMGKILDAKRGSKHLVVMLDEADELTRLVSISGGINDDVKKLIVNMSTIMRALLEPRNYAHQLGIDAADLSGVMVIAAFTPHLYYNILKSNVPDLFDITKGRVYREIIIDERFPYWLYEAIISNRLAAYSTRSFNDLKTAAGGGDLWPLTREALSFLYLAAASGEGGTVTPRNMIKLTAKLLDRVVESGRQLTADVLASFALDELKWMDSDLLRELLETYVDLSPLILSGIPVSIDALGVSPQALAVSGIAEEVLVAEIDPSDSKAVAGLNGVRMLFGLLPIAFKDLRDLSIEYGSHYTRYSGERVMLHAVLPTAAEEELRRLGIKYVRAYELKKDIHRAMFKQRGSTGLGDVEPIMRELAQEGAPAVLKHLIRLISGSAQLGAQGNMVINVSEQSLDARLGFVGIEWGPAAERVMDEVVLRGEVRMGQSIKPVDGLILIAASSSLLTRDLEDLIKKSLSKLRWKDVFPVDGHVMVVPIGSDKLDEARQTVMGLALMDKPNPPAEYRVFVERARAFLDRLNSFKEELRSDLLRYTIGMRRRESKREGIRRIVEQWISGDARDLPDSFKCGDKPCISLVERVVLDYLSRAGRQATQRELESIIAAILPVQLWREFREGDLIQLMRMRGLLIQVGDKMLPISSQSFKAGIDAMCKELDGIISSYGEEQVTMEAGDWRVRVKLPGSGELIRRAQGMLDDCKMLATVVKPGEDELKKYASLRLALDDVEEALNEARESLSNELGRAKASLESCASLLNALESELDRYAALIPPSIMDILRSKYNELASTMADSIEKLNGMSLDAASKSLEAIMEDAKEEYAKILEVAKSISSILSMLNEYRSLAESARRLSKLAEDWAPSLEDIDMDGIMDDLAKLARMGVVDQLNGIYADLSSKVRQARGSLATGIERAREVLARYSNAARWLEAKAVMHAPVIDLGPVDQDGGEQLDRLIKIKADVDAKLREIAVKLNAPLPLVRYIAFKGPNVGIDEIEAGRSLGMESQQVINYLEVLWRAKLVEKKYVS</sequence>
<dbReference type="AlphaFoldDB" id="A0A830GR57"/>
<organism evidence="2 3">
    <name type="scientific">Thermocladium modestius</name>
    <dbReference type="NCBI Taxonomy" id="62609"/>
    <lineage>
        <taxon>Archaea</taxon>
        <taxon>Thermoproteota</taxon>
        <taxon>Thermoprotei</taxon>
        <taxon>Thermoproteales</taxon>
        <taxon>Thermoproteaceae</taxon>
        <taxon>Thermocladium</taxon>
    </lineage>
</organism>
<comment type="caution">
    <text evidence="2">The sequence shown here is derived from an EMBL/GenBank/DDBJ whole genome shotgun (WGS) entry which is preliminary data.</text>
</comment>
<dbReference type="Proteomes" id="UP000610960">
    <property type="component" value="Unassembled WGS sequence"/>
</dbReference>
<proteinExistence type="predicted"/>
<dbReference type="SUPFAM" id="SSF52540">
    <property type="entry name" value="P-loop containing nucleoside triphosphate hydrolases"/>
    <property type="match status" value="1"/>
</dbReference>
<accession>A0A830GR57</accession>
<reference evidence="2" key="1">
    <citation type="journal article" date="2014" name="Int. J. Syst. Evol. Microbiol.">
        <title>Complete genome sequence of Corynebacterium casei LMG S-19264T (=DSM 44701T), isolated from a smear-ripened cheese.</title>
        <authorList>
            <consortium name="US DOE Joint Genome Institute (JGI-PGF)"/>
            <person name="Walter F."/>
            <person name="Albersmeier A."/>
            <person name="Kalinowski J."/>
            <person name="Ruckert C."/>
        </authorList>
    </citation>
    <scope>NUCLEOTIDE SEQUENCE</scope>
    <source>
        <strain evidence="2">JCM 10088</strain>
    </source>
</reference>
<evidence type="ECO:0000313" key="3">
    <source>
        <dbReference type="Proteomes" id="UP000610960"/>
    </source>
</evidence>
<dbReference type="RefSeq" id="WP_188595634.1">
    <property type="nucleotide sequence ID" value="NZ_BMNL01000001.1"/>
</dbReference>
<dbReference type="InterPro" id="IPR027417">
    <property type="entry name" value="P-loop_NTPase"/>
</dbReference>